<organism evidence="5">
    <name type="scientific">Pseudictyota dubia</name>
    <dbReference type="NCBI Taxonomy" id="2749911"/>
    <lineage>
        <taxon>Eukaryota</taxon>
        <taxon>Sar</taxon>
        <taxon>Stramenopiles</taxon>
        <taxon>Ochrophyta</taxon>
        <taxon>Bacillariophyta</taxon>
        <taxon>Mediophyceae</taxon>
        <taxon>Biddulphiophycidae</taxon>
        <taxon>Eupodiscales</taxon>
        <taxon>Odontellaceae</taxon>
        <taxon>Pseudictyota</taxon>
    </lineage>
</organism>
<sequence length="132" mass="13530">MTNIFVVAAKRTPFGAFGGKLRSHTATDLAVLATNAALSSGNVDPGLVDAAYFGNCVQSSPDAPYLARHVALRAGCRESTPALTINRLCGSGFETVIQACQAMKLGEAKVCLAGGTENMSAAPLSVDGNDAR</sequence>
<comment type="similarity">
    <text evidence="1">Belongs to the thiolase-like superfamily. Thiolase family.</text>
</comment>
<dbReference type="GO" id="GO:0006635">
    <property type="term" value="P:fatty acid beta-oxidation"/>
    <property type="evidence" value="ECO:0007669"/>
    <property type="project" value="TreeGrafter"/>
</dbReference>
<evidence type="ECO:0000256" key="2">
    <source>
        <dbReference type="ARBA" id="ARBA00022679"/>
    </source>
</evidence>
<keyword evidence="2" id="KW-0808">Transferase</keyword>
<dbReference type="PANTHER" id="PTHR18919:SF107">
    <property type="entry name" value="ACETYL-COA ACETYLTRANSFERASE, CYTOSOLIC"/>
    <property type="match status" value="1"/>
</dbReference>
<gene>
    <name evidence="5" type="ORF">TDUB1175_LOCUS9366</name>
</gene>
<evidence type="ECO:0000313" key="5">
    <source>
        <dbReference type="EMBL" id="CAD8309541.1"/>
    </source>
</evidence>
<name>A0A7R9W0F5_9STRA</name>
<feature type="domain" description="Thiolase N-terminal" evidence="4">
    <location>
        <begin position="4"/>
        <end position="126"/>
    </location>
</feature>
<dbReference type="InterPro" id="IPR020616">
    <property type="entry name" value="Thiolase_N"/>
</dbReference>
<protein>
    <recommendedName>
        <fullName evidence="4">Thiolase N-terminal domain-containing protein</fullName>
    </recommendedName>
</protein>
<dbReference type="InterPro" id="IPR020615">
    <property type="entry name" value="Thiolase_acyl_enz_int_AS"/>
</dbReference>
<dbReference type="Gene3D" id="3.40.47.10">
    <property type="match status" value="1"/>
</dbReference>
<dbReference type="PANTHER" id="PTHR18919">
    <property type="entry name" value="ACETYL-COA C-ACYLTRANSFERASE"/>
    <property type="match status" value="1"/>
</dbReference>
<evidence type="ECO:0000256" key="1">
    <source>
        <dbReference type="ARBA" id="ARBA00010982"/>
    </source>
</evidence>
<dbReference type="EMBL" id="HBED01018803">
    <property type="protein sequence ID" value="CAD8309541.1"/>
    <property type="molecule type" value="Transcribed_RNA"/>
</dbReference>
<dbReference type="SUPFAM" id="SSF53901">
    <property type="entry name" value="Thiolase-like"/>
    <property type="match status" value="1"/>
</dbReference>
<evidence type="ECO:0000256" key="3">
    <source>
        <dbReference type="ARBA" id="ARBA00023315"/>
    </source>
</evidence>
<keyword evidence="3" id="KW-0012">Acyltransferase</keyword>
<evidence type="ECO:0000259" key="4">
    <source>
        <dbReference type="Pfam" id="PF00108"/>
    </source>
</evidence>
<dbReference type="GO" id="GO:0005739">
    <property type="term" value="C:mitochondrion"/>
    <property type="evidence" value="ECO:0007669"/>
    <property type="project" value="TreeGrafter"/>
</dbReference>
<reference evidence="5" key="1">
    <citation type="submission" date="2021-01" db="EMBL/GenBank/DDBJ databases">
        <authorList>
            <person name="Corre E."/>
            <person name="Pelletier E."/>
            <person name="Niang G."/>
            <person name="Scheremetjew M."/>
            <person name="Finn R."/>
            <person name="Kale V."/>
            <person name="Holt S."/>
            <person name="Cochrane G."/>
            <person name="Meng A."/>
            <person name="Brown T."/>
            <person name="Cohen L."/>
        </authorList>
    </citation>
    <scope>NUCLEOTIDE SEQUENCE</scope>
    <source>
        <strain evidence="5">CCMP147</strain>
    </source>
</reference>
<dbReference type="GO" id="GO:0003985">
    <property type="term" value="F:acetyl-CoA C-acetyltransferase activity"/>
    <property type="evidence" value="ECO:0007669"/>
    <property type="project" value="TreeGrafter"/>
</dbReference>
<accession>A0A7R9W0F5</accession>
<dbReference type="InterPro" id="IPR016039">
    <property type="entry name" value="Thiolase-like"/>
</dbReference>
<dbReference type="AlphaFoldDB" id="A0A7R9W0F5"/>
<proteinExistence type="inferred from homology"/>
<dbReference type="PROSITE" id="PS00098">
    <property type="entry name" value="THIOLASE_1"/>
    <property type="match status" value="1"/>
</dbReference>
<feature type="non-terminal residue" evidence="5">
    <location>
        <position position="132"/>
    </location>
</feature>
<dbReference type="Pfam" id="PF00108">
    <property type="entry name" value="Thiolase_N"/>
    <property type="match status" value="1"/>
</dbReference>